<dbReference type="Gene3D" id="3.40.50.2300">
    <property type="match status" value="1"/>
</dbReference>
<comment type="caution">
    <text evidence="4">The sequence shown here is derived from an EMBL/GenBank/DDBJ whole genome shotgun (WGS) entry which is preliminary data.</text>
</comment>
<dbReference type="EMBL" id="JAAYYV010000281">
    <property type="protein sequence ID" value="NLF54825.1"/>
    <property type="molecule type" value="Genomic_DNA"/>
</dbReference>
<organism evidence="4 5">
    <name type="scientific">Thauera phenolivorans</name>
    <dbReference type="NCBI Taxonomy" id="1792543"/>
    <lineage>
        <taxon>Bacteria</taxon>
        <taxon>Pseudomonadati</taxon>
        <taxon>Pseudomonadota</taxon>
        <taxon>Betaproteobacteria</taxon>
        <taxon>Rhodocyclales</taxon>
        <taxon>Zoogloeaceae</taxon>
        <taxon>Thauera</taxon>
    </lineage>
</organism>
<dbReference type="InterPro" id="IPR011006">
    <property type="entry name" value="CheY-like_superfamily"/>
</dbReference>
<dbReference type="InterPro" id="IPR001789">
    <property type="entry name" value="Sig_transdc_resp-reg_receiver"/>
</dbReference>
<keyword evidence="1 2" id="KW-0597">Phosphoprotein</keyword>
<dbReference type="SMART" id="SM00448">
    <property type="entry name" value="REC"/>
    <property type="match status" value="1"/>
</dbReference>
<dbReference type="Pfam" id="PF00072">
    <property type="entry name" value="Response_reg"/>
    <property type="match status" value="1"/>
</dbReference>
<dbReference type="SUPFAM" id="SSF52172">
    <property type="entry name" value="CheY-like"/>
    <property type="match status" value="1"/>
</dbReference>
<dbReference type="OrthoDB" id="9152510at2"/>
<evidence type="ECO:0000313" key="4">
    <source>
        <dbReference type="EMBL" id="NLF54825.1"/>
    </source>
</evidence>
<dbReference type="AlphaFoldDB" id="A0A7X7LWU4"/>
<feature type="domain" description="Response regulatory" evidence="3">
    <location>
        <begin position="12"/>
        <end position="131"/>
    </location>
</feature>
<name>A0A7X7LWU4_9RHOO</name>
<proteinExistence type="predicted"/>
<evidence type="ECO:0000313" key="5">
    <source>
        <dbReference type="Proteomes" id="UP000536534"/>
    </source>
</evidence>
<evidence type="ECO:0000256" key="2">
    <source>
        <dbReference type="PROSITE-ProRule" id="PRU00169"/>
    </source>
</evidence>
<dbReference type="InterPro" id="IPR050595">
    <property type="entry name" value="Bact_response_regulator"/>
</dbReference>
<dbReference type="Proteomes" id="UP000536534">
    <property type="component" value="Unassembled WGS sequence"/>
</dbReference>
<sequence length="134" mass="14889">MKRIETGGHGVRVVLIEDSPLLCEMLSEMLGELDSVQVVARAADENTAIEALAEHRPDLAVIDIELKDGSGIGVLQALHDDPQRFGRPRAVVFSNHGHRIVRRRCTELGVEHFFDKSYQLDDLVDYVQASRAAD</sequence>
<evidence type="ECO:0000256" key="1">
    <source>
        <dbReference type="ARBA" id="ARBA00022553"/>
    </source>
</evidence>
<feature type="modified residue" description="4-aspartylphosphate" evidence="2">
    <location>
        <position position="63"/>
    </location>
</feature>
<reference evidence="4 5" key="1">
    <citation type="journal article" date="2020" name="Biotechnol. Biofuels">
        <title>New insights from the biogas microbiome by comprehensive genome-resolved metagenomics of nearly 1600 species originating from multiple anaerobic digesters.</title>
        <authorList>
            <person name="Campanaro S."/>
            <person name="Treu L."/>
            <person name="Rodriguez-R L.M."/>
            <person name="Kovalovszki A."/>
            <person name="Ziels R.M."/>
            <person name="Maus I."/>
            <person name="Zhu X."/>
            <person name="Kougias P.G."/>
            <person name="Basile A."/>
            <person name="Luo G."/>
            <person name="Schluter A."/>
            <person name="Konstantinidis K.T."/>
            <person name="Angelidaki I."/>
        </authorList>
    </citation>
    <scope>NUCLEOTIDE SEQUENCE [LARGE SCALE GENOMIC DNA]</scope>
    <source>
        <strain evidence="4">AS06rmzACSIP_256</strain>
    </source>
</reference>
<dbReference type="PROSITE" id="PS50110">
    <property type="entry name" value="RESPONSE_REGULATORY"/>
    <property type="match status" value="1"/>
</dbReference>
<protein>
    <submittedName>
        <fullName evidence="4">Response regulator</fullName>
    </submittedName>
</protein>
<gene>
    <name evidence="4" type="ORF">GX576_10625</name>
</gene>
<dbReference type="PANTHER" id="PTHR44591:SF3">
    <property type="entry name" value="RESPONSE REGULATORY DOMAIN-CONTAINING PROTEIN"/>
    <property type="match status" value="1"/>
</dbReference>
<accession>A0A7X7LWU4</accession>
<dbReference type="PANTHER" id="PTHR44591">
    <property type="entry name" value="STRESS RESPONSE REGULATOR PROTEIN 1"/>
    <property type="match status" value="1"/>
</dbReference>
<evidence type="ECO:0000259" key="3">
    <source>
        <dbReference type="PROSITE" id="PS50110"/>
    </source>
</evidence>
<dbReference type="GO" id="GO:0000160">
    <property type="term" value="P:phosphorelay signal transduction system"/>
    <property type="evidence" value="ECO:0007669"/>
    <property type="project" value="InterPro"/>
</dbReference>